<accession>A0A1V4BYI2</accession>
<dbReference type="RefSeq" id="WP_079205760.1">
    <property type="nucleotide sequence ID" value="NZ_MVGR01000002.1"/>
</dbReference>
<evidence type="ECO:0000313" key="2">
    <source>
        <dbReference type="Proteomes" id="UP000189835"/>
    </source>
</evidence>
<evidence type="ECO:0008006" key="3">
    <source>
        <dbReference type="Google" id="ProtNLM"/>
    </source>
</evidence>
<organism evidence="1 2">
    <name type="scientific">Microcystis aeruginosa KW</name>
    <dbReference type="NCBI Taxonomy" id="1960155"/>
    <lineage>
        <taxon>Bacteria</taxon>
        <taxon>Bacillati</taxon>
        <taxon>Cyanobacteriota</taxon>
        <taxon>Cyanophyceae</taxon>
        <taxon>Oscillatoriophycideae</taxon>
        <taxon>Chroococcales</taxon>
        <taxon>Microcystaceae</taxon>
        <taxon>Microcystis</taxon>
    </lineage>
</organism>
<sequence>MSKARNIAASVHARLLNLAREREIQFNLILPRYGVERLLYRLSRSEHSSRFVLKGASLFALWSEMPHRSTRDLDLLGFGDSSLAALAATFREICLLDVEDDGLRFDETSVTSQEIKSLDEYVGARVTLMAHLGTARLPLQVDIGIGDAVVPPAEDVTYPTLLDQPAPRLRAYRMETAIAEKLHAMAIHGMQNTRMKDYFDIYYLSRHFNFAREPLSLAIGATFRRRGSSPLAELPLGLTGTFSSDSLKLKQWNAFVKRMVNESTGPSLPEVVEAIAGFIAPILDLNSSVTNWDAPGPWR</sequence>
<dbReference type="Proteomes" id="UP000189835">
    <property type="component" value="Unassembled WGS sequence"/>
</dbReference>
<dbReference type="EMBL" id="MVGR01000002">
    <property type="protein sequence ID" value="OPF19801.1"/>
    <property type="molecule type" value="Genomic_DNA"/>
</dbReference>
<dbReference type="Pfam" id="PF08843">
    <property type="entry name" value="AbiEii"/>
    <property type="match status" value="1"/>
</dbReference>
<comment type="caution">
    <text evidence="1">The sequence shown here is derived from an EMBL/GenBank/DDBJ whole genome shotgun (WGS) entry which is preliminary data.</text>
</comment>
<reference evidence="1 2" key="1">
    <citation type="submission" date="2017-02" db="EMBL/GenBank/DDBJ databases">
        <title>Genome sequence of Microcystis aeruginosa KW.</title>
        <authorList>
            <person name="Oh H.-M."/>
            <person name="Ahn C.-Y."/>
            <person name="Jeong H."/>
            <person name="Srivastava A."/>
            <person name="Lee H.-G."/>
            <person name="Kang S.-R."/>
        </authorList>
    </citation>
    <scope>NUCLEOTIDE SEQUENCE [LARGE SCALE GENOMIC DNA]</scope>
    <source>
        <strain evidence="1 2">KW</strain>
    </source>
</reference>
<dbReference type="InterPro" id="IPR014942">
    <property type="entry name" value="AbiEii"/>
</dbReference>
<gene>
    <name evidence="1" type="ORF">B1L04_03185</name>
</gene>
<name>A0A1V4BYI2_MICAE</name>
<evidence type="ECO:0000313" key="1">
    <source>
        <dbReference type="EMBL" id="OPF19801.1"/>
    </source>
</evidence>
<dbReference type="AlphaFoldDB" id="A0A1V4BYI2"/>
<protein>
    <recommendedName>
        <fullName evidence="3">Nucleotidyl transferase AbiEii/AbiGii toxin family protein</fullName>
    </recommendedName>
</protein>
<proteinExistence type="predicted"/>